<accession>A0ACB6S0N2</accession>
<dbReference type="Proteomes" id="UP000799754">
    <property type="component" value="Unassembled WGS sequence"/>
</dbReference>
<evidence type="ECO:0000313" key="2">
    <source>
        <dbReference type="Proteomes" id="UP000799754"/>
    </source>
</evidence>
<keyword evidence="2" id="KW-1185">Reference proteome</keyword>
<protein>
    <submittedName>
        <fullName evidence="1">Uncharacterized protein</fullName>
    </submittedName>
</protein>
<name>A0ACB6S0N2_9PLEO</name>
<reference evidence="1" key="1">
    <citation type="journal article" date="2020" name="Stud. Mycol.">
        <title>101 Dothideomycetes genomes: a test case for predicting lifestyles and emergence of pathogens.</title>
        <authorList>
            <person name="Haridas S."/>
            <person name="Albert R."/>
            <person name="Binder M."/>
            <person name="Bloem J."/>
            <person name="Labutti K."/>
            <person name="Salamov A."/>
            <person name="Andreopoulos B."/>
            <person name="Baker S."/>
            <person name="Barry K."/>
            <person name="Bills G."/>
            <person name="Bluhm B."/>
            <person name="Cannon C."/>
            <person name="Castanera R."/>
            <person name="Culley D."/>
            <person name="Daum C."/>
            <person name="Ezra D."/>
            <person name="Gonzalez J."/>
            <person name="Henrissat B."/>
            <person name="Kuo A."/>
            <person name="Liang C."/>
            <person name="Lipzen A."/>
            <person name="Lutzoni F."/>
            <person name="Magnuson J."/>
            <person name="Mondo S."/>
            <person name="Nolan M."/>
            <person name="Ohm R."/>
            <person name="Pangilinan J."/>
            <person name="Park H.-J."/>
            <person name="Ramirez L."/>
            <person name="Alfaro M."/>
            <person name="Sun H."/>
            <person name="Tritt A."/>
            <person name="Yoshinaga Y."/>
            <person name="Zwiers L.-H."/>
            <person name="Turgeon B."/>
            <person name="Goodwin S."/>
            <person name="Spatafora J."/>
            <person name="Crous P."/>
            <person name="Grigoriev I."/>
        </authorList>
    </citation>
    <scope>NUCLEOTIDE SEQUENCE</scope>
    <source>
        <strain evidence="1">CBS 525.71</strain>
    </source>
</reference>
<proteinExistence type="predicted"/>
<comment type="caution">
    <text evidence="1">The sequence shown here is derived from an EMBL/GenBank/DDBJ whole genome shotgun (WGS) entry which is preliminary data.</text>
</comment>
<gene>
    <name evidence="1" type="ORF">BU25DRAFT_92873</name>
</gene>
<dbReference type="EMBL" id="MU006720">
    <property type="protein sequence ID" value="KAF2626692.1"/>
    <property type="molecule type" value="Genomic_DNA"/>
</dbReference>
<organism evidence="1 2">
    <name type="scientific">Macroventuria anomochaeta</name>
    <dbReference type="NCBI Taxonomy" id="301207"/>
    <lineage>
        <taxon>Eukaryota</taxon>
        <taxon>Fungi</taxon>
        <taxon>Dikarya</taxon>
        <taxon>Ascomycota</taxon>
        <taxon>Pezizomycotina</taxon>
        <taxon>Dothideomycetes</taxon>
        <taxon>Pleosporomycetidae</taxon>
        <taxon>Pleosporales</taxon>
        <taxon>Pleosporineae</taxon>
        <taxon>Didymellaceae</taxon>
        <taxon>Macroventuria</taxon>
    </lineage>
</organism>
<sequence>MLTHTHQTPRRTLLGQTFWEVLPAHYEKIKQRWIKIATLQDEAKSDLLSSDRAGAVNSLKAELGMMEKDIEEYRNIVRGIDITDVAEMYVVAGQARQRALQVAKEDFEDVEGSLKMVEDRMKEVKAELVYGFERQD</sequence>
<evidence type="ECO:0000313" key="1">
    <source>
        <dbReference type="EMBL" id="KAF2626692.1"/>
    </source>
</evidence>